<evidence type="ECO:0000256" key="1">
    <source>
        <dbReference type="ARBA" id="ARBA00001946"/>
    </source>
</evidence>
<proteinExistence type="inferred from homology"/>
<evidence type="ECO:0000313" key="7">
    <source>
        <dbReference type="EMBL" id="RZT83054.1"/>
    </source>
</evidence>
<dbReference type="PROSITE" id="PS51462">
    <property type="entry name" value="NUDIX"/>
    <property type="match status" value="1"/>
</dbReference>
<dbReference type="SUPFAM" id="SSF55811">
    <property type="entry name" value="Nudix"/>
    <property type="match status" value="1"/>
</dbReference>
<feature type="domain" description="Nudix hydrolase" evidence="6">
    <location>
        <begin position="42"/>
        <end position="170"/>
    </location>
</feature>
<keyword evidence="8" id="KW-1185">Reference proteome</keyword>
<dbReference type="InterPro" id="IPR020476">
    <property type="entry name" value="Nudix_hydrolase"/>
</dbReference>
<gene>
    <name evidence="7" type="ORF">EV382_6374</name>
</gene>
<evidence type="ECO:0000256" key="2">
    <source>
        <dbReference type="ARBA" id="ARBA00005582"/>
    </source>
</evidence>
<name>A0A4Q7UPU9_9ACTN</name>
<reference evidence="7 8" key="1">
    <citation type="submission" date="2019-02" db="EMBL/GenBank/DDBJ databases">
        <title>Sequencing the genomes of 1000 actinobacteria strains.</title>
        <authorList>
            <person name="Klenk H.-P."/>
        </authorList>
    </citation>
    <scope>NUCLEOTIDE SEQUENCE [LARGE SCALE GENOMIC DNA]</scope>
    <source>
        <strain evidence="7 8">DSM 45888</strain>
    </source>
</reference>
<dbReference type="EMBL" id="SHKK01000001">
    <property type="protein sequence ID" value="RZT83054.1"/>
    <property type="molecule type" value="Genomic_DNA"/>
</dbReference>
<organism evidence="7 8">
    <name type="scientific">Micromonospora violae</name>
    <dbReference type="NCBI Taxonomy" id="1278207"/>
    <lineage>
        <taxon>Bacteria</taxon>
        <taxon>Bacillati</taxon>
        <taxon>Actinomycetota</taxon>
        <taxon>Actinomycetes</taxon>
        <taxon>Micromonosporales</taxon>
        <taxon>Micromonosporaceae</taxon>
        <taxon>Micromonospora</taxon>
    </lineage>
</organism>
<dbReference type="GO" id="GO:0016787">
    <property type="term" value="F:hydrolase activity"/>
    <property type="evidence" value="ECO:0007669"/>
    <property type="project" value="UniProtKB-KW"/>
</dbReference>
<evidence type="ECO:0000256" key="4">
    <source>
        <dbReference type="ARBA" id="ARBA00022842"/>
    </source>
</evidence>
<protein>
    <submittedName>
        <fullName evidence="7">ADP-ribose pyrophosphatase YjhB (NUDIX family)</fullName>
    </submittedName>
</protein>
<keyword evidence="4" id="KW-0460">Magnesium</keyword>
<dbReference type="InterPro" id="IPR015797">
    <property type="entry name" value="NUDIX_hydrolase-like_dom_sf"/>
</dbReference>
<dbReference type="InterPro" id="IPR020084">
    <property type="entry name" value="NUDIX_hydrolase_CS"/>
</dbReference>
<dbReference type="AlphaFoldDB" id="A0A4Q7UPU9"/>
<dbReference type="Gene3D" id="3.90.79.10">
    <property type="entry name" value="Nucleoside Triphosphate Pyrophosphohydrolase"/>
    <property type="match status" value="1"/>
</dbReference>
<dbReference type="PANTHER" id="PTHR43046:SF12">
    <property type="entry name" value="GDP-MANNOSE MANNOSYL HYDROLASE"/>
    <property type="match status" value="1"/>
</dbReference>
<dbReference type="OrthoDB" id="177518at2"/>
<comment type="caution">
    <text evidence="7">The sequence shown here is derived from an EMBL/GenBank/DDBJ whole genome shotgun (WGS) entry which is preliminary data.</text>
</comment>
<dbReference type="InterPro" id="IPR000086">
    <property type="entry name" value="NUDIX_hydrolase_dom"/>
</dbReference>
<dbReference type="PROSITE" id="PS00893">
    <property type="entry name" value="NUDIX_BOX"/>
    <property type="match status" value="1"/>
</dbReference>
<comment type="similarity">
    <text evidence="2 5">Belongs to the Nudix hydrolase family.</text>
</comment>
<sequence>MGEPGPWRILGERTVYEDRWLRLDLVDVEPPGLEPFAHHVVRLDRVAVVAVLDEHDRVLMLRRYRFIPGATRWELPGGIVEPGEEAVAAASREVEEETGWRTSSLTRVVTYQPMIGMVDSPHEIFVGRGATYIGPPTDAEETGRVEWVPLSEMPDLMARGELAGSGTLIAILHVIAGLTPNPSSP</sequence>
<evidence type="ECO:0000256" key="3">
    <source>
        <dbReference type="ARBA" id="ARBA00022801"/>
    </source>
</evidence>
<accession>A0A4Q7UPU9</accession>
<dbReference type="CDD" id="cd03424">
    <property type="entry name" value="NUDIX_ADPRase_Nudt5_UGPPase_Nudt14"/>
    <property type="match status" value="1"/>
</dbReference>
<comment type="cofactor">
    <cofactor evidence="1">
        <name>Mg(2+)</name>
        <dbReference type="ChEBI" id="CHEBI:18420"/>
    </cofactor>
</comment>
<evidence type="ECO:0000313" key="8">
    <source>
        <dbReference type="Proteomes" id="UP000293781"/>
    </source>
</evidence>
<evidence type="ECO:0000259" key="6">
    <source>
        <dbReference type="PROSITE" id="PS51462"/>
    </source>
</evidence>
<keyword evidence="3 5" id="KW-0378">Hydrolase</keyword>
<dbReference type="Pfam" id="PF00293">
    <property type="entry name" value="NUDIX"/>
    <property type="match status" value="1"/>
</dbReference>
<dbReference type="PRINTS" id="PR00502">
    <property type="entry name" value="NUDIXFAMILY"/>
</dbReference>
<dbReference type="PANTHER" id="PTHR43046">
    <property type="entry name" value="GDP-MANNOSE MANNOSYL HYDROLASE"/>
    <property type="match status" value="1"/>
</dbReference>
<dbReference type="Proteomes" id="UP000293781">
    <property type="component" value="Unassembled WGS sequence"/>
</dbReference>
<evidence type="ECO:0000256" key="5">
    <source>
        <dbReference type="RuleBase" id="RU003476"/>
    </source>
</evidence>